<dbReference type="Gene3D" id="1.10.150.870">
    <property type="match status" value="1"/>
</dbReference>
<gene>
    <name evidence="12" type="ORF">SAMN02745671_02673</name>
</gene>
<dbReference type="PANTHER" id="PTHR32294">
    <property type="entry name" value="DNA POLYMERASE III SUBUNIT ALPHA"/>
    <property type="match status" value="1"/>
</dbReference>
<dbReference type="PANTHER" id="PTHR32294:SF0">
    <property type="entry name" value="DNA POLYMERASE III SUBUNIT ALPHA"/>
    <property type="match status" value="1"/>
</dbReference>
<protein>
    <recommendedName>
        <fullName evidence="4">DNA polymerase III subunit alpha</fullName>
        <ecNumber evidence="3">2.7.7.7</ecNumber>
    </recommendedName>
</protein>
<dbReference type="Gene3D" id="1.10.10.1600">
    <property type="entry name" value="Bacterial DNA polymerase III alpha subunit, thumb domain"/>
    <property type="match status" value="1"/>
</dbReference>
<evidence type="ECO:0000313" key="13">
    <source>
        <dbReference type="Proteomes" id="UP000191240"/>
    </source>
</evidence>
<name>A0A1M6GIA6_9FIRM</name>
<dbReference type="InterPro" id="IPR016195">
    <property type="entry name" value="Pol/histidinol_Pase-like"/>
</dbReference>
<evidence type="ECO:0000256" key="9">
    <source>
        <dbReference type="ARBA" id="ARBA00025611"/>
    </source>
</evidence>
<evidence type="ECO:0000256" key="10">
    <source>
        <dbReference type="ARBA" id="ARBA00049244"/>
    </source>
</evidence>
<keyword evidence="8" id="KW-0239">DNA-directed DNA polymerase</keyword>
<accession>A0A1M6GIA6</accession>
<dbReference type="GO" id="GO:0003676">
    <property type="term" value="F:nucleic acid binding"/>
    <property type="evidence" value="ECO:0007669"/>
    <property type="project" value="InterPro"/>
</dbReference>
<dbReference type="NCBIfam" id="NF005298">
    <property type="entry name" value="PRK06826.1"/>
    <property type="match status" value="1"/>
</dbReference>
<dbReference type="Proteomes" id="UP000191240">
    <property type="component" value="Unassembled WGS sequence"/>
</dbReference>
<dbReference type="InterPro" id="IPR041931">
    <property type="entry name" value="DNA_pol3_alpha_thumb_dom"/>
</dbReference>
<evidence type="ECO:0000256" key="6">
    <source>
        <dbReference type="ARBA" id="ARBA00022695"/>
    </source>
</evidence>
<dbReference type="GO" id="GO:0008408">
    <property type="term" value="F:3'-5' exonuclease activity"/>
    <property type="evidence" value="ECO:0007669"/>
    <property type="project" value="InterPro"/>
</dbReference>
<dbReference type="Gene3D" id="3.20.20.140">
    <property type="entry name" value="Metal-dependent hydrolases"/>
    <property type="match status" value="1"/>
</dbReference>
<evidence type="ECO:0000256" key="3">
    <source>
        <dbReference type="ARBA" id="ARBA00012417"/>
    </source>
</evidence>
<dbReference type="Gene3D" id="2.40.50.140">
    <property type="entry name" value="Nucleic acid-binding proteins"/>
    <property type="match status" value="1"/>
</dbReference>
<dbReference type="InterPro" id="IPR029460">
    <property type="entry name" value="DNAPol_HHH"/>
</dbReference>
<dbReference type="NCBIfam" id="TIGR00594">
    <property type="entry name" value="polc"/>
    <property type="match status" value="1"/>
</dbReference>
<sequence>MEESMLENNIPFAHLHVHTEYSLLDGANRIKPLVKRAKELGMKHLAITDHGNMFGVIDFYKAAKAEGINPVIGCEVYMAPRDRRENFEVDGTKYYHLILLAENETGYKNLVQLVSKANIEGMYYKPRIDKELLRQYHDGIICLSACIAGEIPSWILRGDMDRAEKSLQDYLEIFGRDNFFIEIQYHGMEQEVKANKGLIELAQKYNIGLVATNDAHYLTREASEFHDILLCIQMSKTVDDPSRMKFFGQEFYLKSPDEMAQLFPEYPEAMSNTVKIAERCHVEFDFENRHLPLFPLPEGMTDEQYLRKLCEDNLPSHYPEETKEVRDRLEYELGVIHTMGFDSYFLIVWDFINYARSENIPVGPGRGSAAGSIVAYLLGITDIDPLKYSLLFERFLNPERVTMPDIDVDFCYVRREEVIEYVKRRYGEDHVAQIVTFGTLAAKGAIKDVGRALNMPFSEMNKITKLVPSELGITIQKALDTTKELKTLYDESEEVHRLLDFAMGVEGLPRHSSTHAAGIVIARNPLTDYLPVMMTDGTLVTQYDKDHVEELGLLKMDFLGLRTLTVLDDAIKNIKKNRGVDVDLRTIPLVDKKTSEMLCKGFTGAVFQMESSGMTNIIKELKPEGFTDLIPLVALYRPGPLGSGMVDDFIAGRHGTKKVTYMHPLLEPILKETFGVVLYQEQVMQIVQVLAGFTLGQADLLRRAMGKKKAAILMAQKENFLKGCDSNGIDADLANKIFDLLTHFADYGFNKSHSAAYAYVAWQTAYLKANYPEEFMAAMLTSVMDTTDKVSVYIEQCRRMGIAVLPPDINASSVNFSVDGNAIRFGLAAVKNVGDAALQNLEEERSNGGPFTSLTDFCLRIDMSTINKRVIESLIKCGAFDSIGARRSQLLEVLSKTVDAAAVSQKDKATGQMGLFDDEVLNDVTEVKLPDIPEVDRSTMLMWEKEITGFYITGHPLDEYSDVLNGFTSISDILAGKVRDGKAVKLGGMVISAKRIATKKGDTMCFAEMEDFSNSIEVVVFPKVFYQCVNALEPDSAVMVAGKVNFTDDGIKVLADRVCLLKDYKPDIYIAISAAHENEAVFKAVKDVLTTHQGDHIVYIYYSDRKKVIKTERAMWIDGSEEAIFLLKEILGDDCVKTR</sequence>
<dbReference type="SMART" id="SM00481">
    <property type="entry name" value="POLIIIAc"/>
    <property type="match status" value="1"/>
</dbReference>
<evidence type="ECO:0000313" key="12">
    <source>
        <dbReference type="EMBL" id="SHJ09676.1"/>
    </source>
</evidence>
<keyword evidence="5" id="KW-0808">Transferase</keyword>
<dbReference type="Pfam" id="PF07733">
    <property type="entry name" value="DNA_pol3_alpha"/>
    <property type="match status" value="1"/>
</dbReference>
<evidence type="ECO:0000256" key="4">
    <source>
        <dbReference type="ARBA" id="ARBA00019114"/>
    </source>
</evidence>
<dbReference type="SUPFAM" id="SSF89550">
    <property type="entry name" value="PHP domain-like"/>
    <property type="match status" value="1"/>
</dbReference>
<evidence type="ECO:0000256" key="8">
    <source>
        <dbReference type="ARBA" id="ARBA00022932"/>
    </source>
</evidence>
<dbReference type="NCBIfam" id="NF004226">
    <property type="entry name" value="PRK05673.1"/>
    <property type="match status" value="1"/>
</dbReference>
<dbReference type="CDD" id="cd04485">
    <property type="entry name" value="DnaE_OBF"/>
    <property type="match status" value="1"/>
</dbReference>
<keyword evidence="6" id="KW-0548">Nucleotidyltransferase</keyword>
<dbReference type="EMBL" id="FQYW01000031">
    <property type="protein sequence ID" value="SHJ09676.1"/>
    <property type="molecule type" value="Genomic_DNA"/>
</dbReference>
<dbReference type="GO" id="GO:0005737">
    <property type="term" value="C:cytoplasm"/>
    <property type="evidence" value="ECO:0007669"/>
    <property type="project" value="UniProtKB-SubCell"/>
</dbReference>
<dbReference type="GO" id="GO:0003887">
    <property type="term" value="F:DNA-directed DNA polymerase activity"/>
    <property type="evidence" value="ECO:0007669"/>
    <property type="project" value="UniProtKB-KW"/>
</dbReference>
<dbReference type="InterPro" id="IPR004365">
    <property type="entry name" value="NA-bd_OB_tRNA"/>
</dbReference>
<evidence type="ECO:0000256" key="2">
    <source>
        <dbReference type="ARBA" id="ARBA00009496"/>
    </source>
</evidence>
<evidence type="ECO:0000256" key="1">
    <source>
        <dbReference type="ARBA" id="ARBA00004496"/>
    </source>
</evidence>
<dbReference type="InterPro" id="IPR004805">
    <property type="entry name" value="DnaE2/DnaE/PolC"/>
</dbReference>
<dbReference type="Pfam" id="PF01336">
    <property type="entry name" value="tRNA_anti-codon"/>
    <property type="match status" value="1"/>
</dbReference>
<dbReference type="AlphaFoldDB" id="A0A1M6GIA6"/>
<comment type="catalytic activity">
    <reaction evidence="10">
        <text>DNA(n) + a 2'-deoxyribonucleoside 5'-triphosphate = DNA(n+1) + diphosphate</text>
        <dbReference type="Rhea" id="RHEA:22508"/>
        <dbReference type="Rhea" id="RHEA-COMP:17339"/>
        <dbReference type="Rhea" id="RHEA-COMP:17340"/>
        <dbReference type="ChEBI" id="CHEBI:33019"/>
        <dbReference type="ChEBI" id="CHEBI:61560"/>
        <dbReference type="ChEBI" id="CHEBI:173112"/>
        <dbReference type="EC" id="2.7.7.7"/>
    </reaction>
</comment>
<comment type="subcellular location">
    <subcellularLocation>
        <location evidence="1">Cytoplasm</location>
    </subcellularLocation>
</comment>
<dbReference type="CDD" id="cd12113">
    <property type="entry name" value="PHP_PolIIIA_DnaE3"/>
    <property type="match status" value="1"/>
</dbReference>
<dbReference type="InterPro" id="IPR011708">
    <property type="entry name" value="DNA_pol3_alpha_NTPase_dom"/>
</dbReference>
<evidence type="ECO:0000256" key="5">
    <source>
        <dbReference type="ARBA" id="ARBA00022679"/>
    </source>
</evidence>
<dbReference type="InterPro" id="IPR004013">
    <property type="entry name" value="PHP_dom"/>
</dbReference>
<evidence type="ECO:0000259" key="11">
    <source>
        <dbReference type="SMART" id="SM00481"/>
    </source>
</evidence>
<dbReference type="InterPro" id="IPR040982">
    <property type="entry name" value="DNA_pol3_finger"/>
</dbReference>
<dbReference type="GO" id="GO:0006260">
    <property type="term" value="P:DNA replication"/>
    <property type="evidence" value="ECO:0007669"/>
    <property type="project" value="UniProtKB-KW"/>
</dbReference>
<proteinExistence type="inferred from homology"/>
<feature type="domain" description="Polymerase/histidinol phosphatase N-terminal" evidence="11">
    <location>
        <begin position="13"/>
        <end position="80"/>
    </location>
</feature>
<dbReference type="Pfam" id="PF14579">
    <property type="entry name" value="HHH_6"/>
    <property type="match status" value="1"/>
</dbReference>
<organism evidence="12 13">
    <name type="scientific">Anaerovibrio lipolyticus DSM 3074</name>
    <dbReference type="NCBI Taxonomy" id="1120997"/>
    <lineage>
        <taxon>Bacteria</taxon>
        <taxon>Bacillati</taxon>
        <taxon>Bacillota</taxon>
        <taxon>Negativicutes</taxon>
        <taxon>Selenomonadales</taxon>
        <taxon>Selenomonadaceae</taxon>
        <taxon>Anaerovibrio</taxon>
    </lineage>
</organism>
<comment type="similarity">
    <text evidence="2">Belongs to the DNA polymerase type-C family. DnaE subfamily.</text>
</comment>
<dbReference type="EC" id="2.7.7.7" evidence="3"/>
<keyword evidence="7" id="KW-0235">DNA replication</keyword>
<dbReference type="InterPro" id="IPR003141">
    <property type="entry name" value="Pol/His_phosphatase_N"/>
</dbReference>
<dbReference type="Pfam" id="PF17657">
    <property type="entry name" value="DNA_pol3_finger"/>
    <property type="match status" value="1"/>
</dbReference>
<comment type="function">
    <text evidence="9">DNA polymerase III is a complex, multichain enzyme responsible for most of the replicative synthesis in bacteria. This DNA polymerase also exhibits 3' to 5' exonuclease activity. The alpha chain is the DNA polymerase.</text>
</comment>
<dbReference type="InterPro" id="IPR012340">
    <property type="entry name" value="NA-bd_OB-fold"/>
</dbReference>
<dbReference type="Pfam" id="PF02811">
    <property type="entry name" value="PHP"/>
    <property type="match status" value="1"/>
</dbReference>
<evidence type="ECO:0000256" key="7">
    <source>
        <dbReference type="ARBA" id="ARBA00022705"/>
    </source>
</evidence>
<reference evidence="12 13" key="1">
    <citation type="submission" date="2016-11" db="EMBL/GenBank/DDBJ databases">
        <authorList>
            <person name="Jaros S."/>
            <person name="Januszkiewicz K."/>
            <person name="Wedrychowicz H."/>
        </authorList>
    </citation>
    <scope>NUCLEOTIDE SEQUENCE [LARGE SCALE GENOMIC DNA]</scope>
    <source>
        <strain evidence="12 13">DSM 3074</strain>
    </source>
</reference>